<dbReference type="Proteomes" id="UP000623129">
    <property type="component" value="Unassembled WGS sequence"/>
</dbReference>
<dbReference type="AlphaFoldDB" id="A0A833RFT4"/>
<protein>
    <submittedName>
        <fullName evidence="8">Protein RKD3</fullName>
    </submittedName>
</protein>
<keyword evidence="5" id="KW-0804">Transcription</keyword>
<evidence type="ECO:0000256" key="1">
    <source>
        <dbReference type="ARBA" id="ARBA00004049"/>
    </source>
</evidence>
<evidence type="ECO:0000313" key="8">
    <source>
        <dbReference type="EMBL" id="KAF3333923.1"/>
    </source>
</evidence>
<name>A0A833RFT4_9POAL</name>
<dbReference type="OrthoDB" id="6270329at2759"/>
<dbReference type="PANTHER" id="PTHR46373:SF5">
    <property type="entry name" value="RWP-RK DOMAIN PROTEIN"/>
    <property type="match status" value="1"/>
</dbReference>
<gene>
    <name evidence="8" type="ORF">FCM35_KLT01614</name>
</gene>
<evidence type="ECO:0000256" key="3">
    <source>
        <dbReference type="ARBA" id="ARBA00023054"/>
    </source>
</evidence>
<keyword evidence="2" id="KW-0805">Transcription regulation</keyword>
<evidence type="ECO:0000256" key="5">
    <source>
        <dbReference type="ARBA" id="ARBA00023163"/>
    </source>
</evidence>
<dbReference type="PROSITE" id="PS51519">
    <property type="entry name" value="RWP_RK"/>
    <property type="match status" value="1"/>
</dbReference>
<accession>A0A833RFT4</accession>
<dbReference type="GO" id="GO:0003700">
    <property type="term" value="F:DNA-binding transcription factor activity"/>
    <property type="evidence" value="ECO:0007669"/>
    <property type="project" value="InterPro"/>
</dbReference>
<dbReference type="PANTHER" id="PTHR46373">
    <property type="entry name" value="PROTEIN RKD4"/>
    <property type="match status" value="1"/>
</dbReference>
<evidence type="ECO:0000256" key="4">
    <source>
        <dbReference type="ARBA" id="ARBA00023125"/>
    </source>
</evidence>
<keyword evidence="3" id="KW-0175">Coiled coil</keyword>
<proteinExistence type="predicted"/>
<sequence>MQPSEIAKYFHLPLLEAAKELQICTSSLKAICRKHGITRWPQRKIRAMDIRIVNLKKNLKSQNSKSKIANRIKTEIKWLEEKRAAICSGVQRPLIKDQQHDGHGRRWEWASTN</sequence>
<keyword evidence="4" id="KW-0238">DNA-binding</keyword>
<dbReference type="InterPro" id="IPR044607">
    <property type="entry name" value="RKD-like"/>
</dbReference>
<evidence type="ECO:0000259" key="7">
    <source>
        <dbReference type="PROSITE" id="PS51519"/>
    </source>
</evidence>
<dbReference type="InterPro" id="IPR003035">
    <property type="entry name" value="RWP-RK_dom"/>
</dbReference>
<feature type="domain" description="RWP-RK" evidence="7">
    <location>
        <begin position="1"/>
        <end position="68"/>
    </location>
</feature>
<dbReference type="Pfam" id="PF02042">
    <property type="entry name" value="RWP-RK"/>
    <property type="match status" value="1"/>
</dbReference>
<evidence type="ECO:0000256" key="2">
    <source>
        <dbReference type="ARBA" id="ARBA00023015"/>
    </source>
</evidence>
<reference evidence="8" key="1">
    <citation type="submission" date="2020-01" db="EMBL/GenBank/DDBJ databases">
        <title>Genome sequence of Kobresia littledalei, the first chromosome-level genome in the family Cyperaceae.</title>
        <authorList>
            <person name="Qu G."/>
        </authorList>
    </citation>
    <scope>NUCLEOTIDE SEQUENCE</scope>
    <source>
        <strain evidence="8">C.B.Clarke</strain>
        <tissue evidence="8">Leaf</tissue>
    </source>
</reference>
<keyword evidence="9" id="KW-1185">Reference proteome</keyword>
<comment type="function">
    <text evidence="1">Putative transcription factor.</text>
</comment>
<dbReference type="GO" id="GO:0003677">
    <property type="term" value="F:DNA binding"/>
    <property type="evidence" value="ECO:0007669"/>
    <property type="project" value="UniProtKB-KW"/>
</dbReference>
<evidence type="ECO:0000313" key="9">
    <source>
        <dbReference type="Proteomes" id="UP000623129"/>
    </source>
</evidence>
<organism evidence="8 9">
    <name type="scientific">Carex littledalei</name>
    <dbReference type="NCBI Taxonomy" id="544730"/>
    <lineage>
        <taxon>Eukaryota</taxon>
        <taxon>Viridiplantae</taxon>
        <taxon>Streptophyta</taxon>
        <taxon>Embryophyta</taxon>
        <taxon>Tracheophyta</taxon>
        <taxon>Spermatophyta</taxon>
        <taxon>Magnoliopsida</taxon>
        <taxon>Liliopsida</taxon>
        <taxon>Poales</taxon>
        <taxon>Cyperaceae</taxon>
        <taxon>Cyperoideae</taxon>
        <taxon>Cariceae</taxon>
        <taxon>Carex</taxon>
        <taxon>Carex subgen. Euthyceras</taxon>
    </lineage>
</organism>
<keyword evidence="6" id="KW-0539">Nucleus</keyword>
<evidence type="ECO:0000256" key="6">
    <source>
        <dbReference type="ARBA" id="ARBA00023242"/>
    </source>
</evidence>
<dbReference type="EMBL" id="SWLB01000010">
    <property type="protein sequence ID" value="KAF3333923.1"/>
    <property type="molecule type" value="Genomic_DNA"/>
</dbReference>
<comment type="caution">
    <text evidence="8">The sequence shown here is derived from an EMBL/GenBank/DDBJ whole genome shotgun (WGS) entry which is preliminary data.</text>
</comment>